<keyword evidence="20" id="KW-0812">Transmembrane</keyword>
<evidence type="ECO:0000256" key="8">
    <source>
        <dbReference type="ARBA" id="ARBA00022553"/>
    </source>
</evidence>
<feature type="domain" description="Histidine kinase" evidence="21">
    <location>
        <begin position="580"/>
        <end position="663"/>
    </location>
</feature>
<evidence type="ECO:0000256" key="14">
    <source>
        <dbReference type="ARBA" id="ARBA00023004"/>
    </source>
</evidence>
<dbReference type="PANTHER" id="PTHR24421:SF10">
    <property type="entry name" value="NITRATE_NITRITE SENSOR PROTEIN NARQ"/>
    <property type="match status" value="1"/>
</dbReference>
<dbReference type="GO" id="GO:0005737">
    <property type="term" value="C:cytoplasm"/>
    <property type="evidence" value="ECO:0007669"/>
    <property type="project" value="UniProtKB-SubCell"/>
</dbReference>
<evidence type="ECO:0000256" key="17">
    <source>
        <dbReference type="ARBA" id="ARBA00024827"/>
    </source>
</evidence>
<dbReference type="Pfam" id="PF02518">
    <property type="entry name" value="HATPase_c"/>
    <property type="match status" value="1"/>
</dbReference>
<keyword evidence="6" id="KW-0004">4Fe-4S</keyword>
<dbReference type="InterPro" id="IPR011712">
    <property type="entry name" value="Sig_transdc_His_kin_sub3_dim/P"/>
</dbReference>
<keyword evidence="9" id="KW-0808">Transferase</keyword>
<evidence type="ECO:0000256" key="9">
    <source>
        <dbReference type="ARBA" id="ARBA00022679"/>
    </source>
</evidence>
<dbReference type="InterPro" id="IPR050482">
    <property type="entry name" value="Sensor_HK_TwoCompSys"/>
</dbReference>
<dbReference type="GO" id="GO:0046983">
    <property type="term" value="F:protein dimerization activity"/>
    <property type="evidence" value="ECO:0007669"/>
    <property type="project" value="InterPro"/>
</dbReference>
<dbReference type="GO" id="GO:0000155">
    <property type="term" value="F:phosphorelay sensor kinase activity"/>
    <property type="evidence" value="ECO:0007669"/>
    <property type="project" value="InterPro"/>
</dbReference>
<keyword evidence="14" id="KW-0408">Iron</keyword>
<feature type="transmembrane region" description="Helical" evidence="20">
    <location>
        <begin position="77"/>
        <end position="96"/>
    </location>
</feature>
<dbReference type="InterPro" id="IPR004358">
    <property type="entry name" value="Sig_transdc_His_kin-like_C"/>
</dbReference>
<comment type="cofactor">
    <cofactor evidence="2">
        <name>[4Fe-4S] cluster</name>
        <dbReference type="ChEBI" id="CHEBI:49883"/>
    </cofactor>
</comment>
<protein>
    <recommendedName>
        <fullName evidence="5">Oxygen sensor histidine kinase NreB</fullName>
        <ecNumber evidence="4">2.7.13.3</ecNumber>
    </recommendedName>
    <alternativeName>
        <fullName evidence="18">Nitrogen regulation protein B</fullName>
    </alternativeName>
</protein>
<name>A0A841DFX2_PLAVE</name>
<dbReference type="PRINTS" id="PR00344">
    <property type="entry name" value="BCTRLSENSOR"/>
</dbReference>
<feature type="transmembrane region" description="Helical" evidence="20">
    <location>
        <begin position="48"/>
        <end position="65"/>
    </location>
</feature>
<feature type="transmembrane region" description="Helical" evidence="20">
    <location>
        <begin position="252"/>
        <end position="271"/>
    </location>
</feature>
<feature type="transmembrane region" description="Helical" evidence="20">
    <location>
        <begin position="194"/>
        <end position="215"/>
    </location>
</feature>
<evidence type="ECO:0000256" key="10">
    <source>
        <dbReference type="ARBA" id="ARBA00022723"/>
    </source>
</evidence>
<evidence type="ECO:0000256" key="7">
    <source>
        <dbReference type="ARBA" id="ARBA00022490"/>
    </source>
</evidence>
<dbReference type="GO" id="GO:0016020">
    <property type="term" value="C:membrane"/>
    <property type="evidence" value="ECO:0007669"/>
    <property type="project" value="InterPro"/>
</dbReference>
<keyword evidence="15" id="KW-0902">Two-component regulatory system</keyword>
<dbReference type="PROSITE" id="PS50109">
    <property type="entry name" value="HIS_KIN"/>
    <property type="match status" value="1"/>
</dbReference>
<dbReference type="GO" id="GO:0046872">
    <property type="term" value="F:metal ion binding"/>
    <property type="evidence" value="ECO:0007669"/>
    <property type="project" value="UniProtKB-KW"/>
</dbReference>
<feature type="transmembrane region" description="Helical" evidence="20">
    <location>
        <begin position="116"/>
        <end position="135"/>
    </location>
</feature>
<dbReference type="Gene3D" id="1.20.5.1930">
    <property type="match status" value="1"/>
</dbReference>
<dbReference type="SMART" id="SM00387">
    <property type="entry name" value="HATPase_c"/>
    <property type="match status" value="1"/>
</dbReference>
<evidence type="ECO:0000259" key="21">
    <source>
        <dbReference type="PROSITE" id="PS50109"/>
    </source>
</evidence>
<dbReference type="GO" id="GO:0051539">
    <property type="term" value="F:4 iron, 4 sulfur cluster binding"/>
    <property type="evidence" value="ECO:0007669"/>
    <property type="project" value="UniProtKB-KW"/>
</dbReference>
<sequence>MHSRTTARPAWPGTAVATGLLVLVAGALAVEPRLRELGVTGFVERFDAFRAVGALAFGLPGALVVTHRPGSLIGRLMLGVGAVQAVSLAMGAYGLLGINDPGLGLPLADPLMWLSNWLWAPAYLTVPTLFLLLFPDGALPSRRWRPAAALAAAAVASATLGWALLPVAEVDVAGMFPPGHTGVVPVLPWLAPPLQAAGLVLGGCATAAAVASLVHRHRTASGAVRRQVQWVLAAGIVTVALLGTALTSPPGGPLLLTLAPVPLPAAIAVAVARHRLWDVDLLLARTLTLSALTATLLAAYAGCVLALGRYLDAGDGLSPAGVAVAAALVQPAYTRIHARANQLVFGDRDDPVAALRRLGARLSGTGDPGELLGQVAESVGRTLRVRHVAVEEDGAVVAEWGGPGGPAERVPLRHRGREIGALVVGEPLRSRDRAVLAELAPHVAVTVRAHRLGADLARSHQRLLAAREEERSRLLRELHDGVGPTLAALAFQADRGRRLVAGRSPEAERLLDDLAARIRSTVADVRAIVDDLRPPPLDGLGLAGALAELGRGFAGSLAVEVDAGGGLPPIPAAVELAAYRIAAEALSNAARHAGASRCAIRLRAGRELEIRVDDDGAGVPERPRAGVGLGSMRRRAAELGGSFEIRPAPGGGTGVLVRLPLQEAAPGRAVRTPGLPVPSSPGDTARPPAAHGARPPLEEA</sequence>
<accession>A0A841DFX2</accession>
<dbReference type="InterPro" id="IPR036890">
    <property type="entry name" value="HATPase_C_sf"/>
</dbReference>
<dbReference type="Pfam" id="PF07730">
    <property type="entry name" value="HisKA_3"/>
    <property type="match status" value="1"/>
</dbReference>
<keyword evidence="20" id="KW-0472">Membrane</keyword>
<keyword evidence="23" id="KW-1185">Reference proteome</keyword>
<evidence type="ECO:0000256" key="15">
    <source>
        <dbReference type="ARBA" id="ARBA00023012"/>
    </source>
</evidence>
<evidence type="ECO:0000256" key="2">
    <source>
        <dbReference type="ARBA" id="ARBA00001966"/>
    </source>
</evidence>
<keyword evidence="8" id="KW-0597">Phosphoprotein</keyword>
<feature type="transmembrane region" description="Helical" evidence="20">
    <location>
        <begin position="227"/>
        <end position="246"/>
    </location>
</feature>
<comment type="function">
    <text evidence="17">Member of the two-component regulatory system NreB/NreC involved in the control of dissimilatory nitrate/nitrite reduction in response to oxygen. NreB functions as a direct oxygen sensor histidine kinase which is autophosphorylated, in the absence of oxygen, probably at the conserved histidine residue, and transfers its phosphate group probably to a conserved aspartate residue of NreC. NreB/NreC activates the expression of the nitrate (narGHJI) and nitrite (nir) reductase operons, as well as the putative nitrate transporter gene narT.</text>
</comment>
<evidence type="ECO:0000313" key="22">
    <source>
        <dbReference type="EMBL" id="MBB5966985.1"/>
    </source>
</evidence>
<feature type="region of interest" description="Disordered" evidence="19">
    <location>
        <begin position="665"/>
        <end position="700"/>
    </location>
</feature>
<evidence type="ECO:0000256" key="11">
    <source>
        <dbReference type="ARBA" id="ARBA00022741"/>
    </source>
</evidence>
<gene>
    <name evidence="22" type="ORF">FHS22_006287</name>
</gene>
<keyword evidence="20" id="KW-1133">Transmembrane helix</keyword>
<evidence type="ECO:0000256" key="19">
    <source>
        <dbReference type="SAM" id="MobiDB-lite"/>
    </source>
</evidence>
<dbReference type="PANTHER" id="PTHR24421">
    <property type="entry name" value="NITRATE/NITRITE SENSOR PROTEIN NARX-RELATED"/>
    <property type="match status" value="1"/>
</dbReference>
<evidence type="ECO:0000256" key="13">
    <source>
        <dbReference type="ARBA" id="ARBA00022840"/>
    </source>
</evidence>
<evidence type="ECO:0000256" key="4">
    <source>
        <dbReference type="ARBA" id="ARBA00012438"/>
    </source>
</evidence>
<keyword evidence="11" id="KW-0547">Nucleotide-binding</keyword>
<keyword evidence="7" id="KW-0963">Cytoplasm</keyword>
<evidence type="ECO:0000256" key="3">
    <source>
        <dbReference type="ARBA" id="ARBA00004496"/>
    </source>
</evidence>
<dbReference type="EC" id="2.7.13.3" evidence="4"/>
<keyword evidence="13" id="KW-0067">ATP-binding</keyword>
<dbReference type="EMBL" id="JACHJJ010000028">
    <property type="protein sequence ID" value="MBB5966985.1"/>
    <property type="molecule type" value="Genomic_DNA"/>
</dbReference>
<comment type="caution">
    <text evidence="22">The sequence shown here is derived from an EMBL/GenBank/DDBJ whole genome shotgun (WGS) entry which is preliminary data.</text>
</comment>
<dbReference type="AlphaFoldDB" id="A0A841DFX2"/>
<comment type="catalytic activity">
    <reaction evidence="1">
        <text>ATP + protein L-histidine = ADP + protein N-phospho-L-histidine.</text>
        <dbReference type="EC" id="2.7.13.3"/>
    </reaction>
</comment>
<dbReference type="GO" id="GO:0005524">
    <property type="term" value="F:ATP binding"/>
    <property type="evidence" value="ECO:0007669"/>
    <property type="project" value="UniProtKB-KW"/>
</dbReference>
<proteinExistence type="predicted"/>
<dbReference type="Gene3D" id="3.30.565.10">
    <property type="entry name" value="Histidine kinase-like ATPase, C-terminal domain"/>
    <property type="match status" value="1"/>
</dbReference>
<dbReference type="Proteomes" id="UP000562352">
    <property type="component" value="Unassembled WGS sequence"/>
</dbReference>
<comment type="subcellular location">
    <subcellularLocation>
        <location evidence="3">Cytoplasm</location>
    </subcellularLocation>
</comment>
<dbReference type="RefSeq" id="WP_184947627.1">
    <property type="nucleotide sequence ID" value="NZ_BAAAWZ010000004.1"/>
</dbReference>
<evidence type="ECO:0000256" key="16">
    <source>
        <dbReference type="ARBA" id="ARBA00023014"/>
    </source>
</evidence>
<evidence type="ECO:0000256" key="6">
    <source>
        <dbReference type="ARBA" id="ARBA00022485"/>
    </source>
</evidence>
<evidence type="ECO:0000313" key="23">
    <source>
        <dbReference type="Proteomes" id="UP000562352"/>
    </source>
</evidence>
<dbReference type="InterPro" id="IPR003594">
    <property type="entry name" value="HATPase_dom"/>
</dbReference>
<reference evidence="22 23" key="1">
    <citation type="submission" date="2020-08" db="EMBL/GenBank/DDBJ databases">
        <title>Genomic Encyclopedia of Type Strains, Phase III (KMG-III): the genomes of soil and plant-associated and newly described type strains.</title>
        <authorList>
            <person name="Whitman W."/>
        </authorList>
    </citation>
    <scope>NUCLEOTIDE SEQUENCE [LARGE SCALE GENOMIC DNA]</scope>
    <source>
        <strain evidence="22 23">CECT 3303</strain>
    </source>
</reference>
<evidence type="ECO:0000256" key="20">
    <source>
        <dbReference type="SAM" id="Phobius"/>
    </source>
</evidence>
<evidence type="ECO:0000256" key="18">
    <source>
        <dbReference type="ARBA" id="ARBA00030800"/>
    </source>
</evidence>
<dbReference type="InterPro" id="IPR005467">
    <property type="entry name" value="His_kinase_dom"/>
</dbReference>
<keyword evidence="16" id="KW-0411">Iron-sulfur</keyword>
<evidence type="ECO:0000256" key="12">
    <source>
        <dbReference type="ARBA" id="ARBA00022777"/>
    </source>
</evidence>
<feature type="transmembrane region" description="Helical" evidence="20">
    <location>
        <begin position="283"/>
        <end position="308"/>
    </location>
</feature>
<organism evidence="22 23">
    <name type="scientific">Planomonospora venezuelensis</name>
    <dbReference type="NCBI Taxonomy" id="1999"/>
    <lineage>
        <taxon>Bacteria</taxon>
        <taxon>Bacillati</taxon>
        <taxon>Actinomycetota</taxon>
        <taxon>Actinomycetes</taxon>
        <taxon>Streptosporangiales</taxon>
        <taxon>Streptosporangiaceae</taxon>
        <taxon>Planomonospora</taxon>
    </lineage>
</organism>
<feature type="transmembrane region" description="Helical" evidence="20">
    <location>
        <begin position="147"/>
        <end position="168"/>
    </location>
</feature>
<keyword evidence="12 22" id="KW-0418">Kinase</keyword>
<keyword evidence="10" id="KW-0479">Metal-binding</keyword>
<dbReference type="SUPFAM" id="SSF55874">
    <property type="entry name" value="ATPase domain of HSP90 chaperone/DNA topoisomerase II/histidine kinase"/>
    <property type="match status" value="1"/>
</dbReference>
<evidence type="ECO:0000256" key="1">
    <source>
        <dbReference type="ARBA" id="ARBA00000085"/>
    </source>
</evidence>
<evidence type="ECO:0000256" key="5">
    <source>
        <dbReference type="ARBA" id="ARBA00017322"/>
    </source>
</evidence>
<dbReference type="CDD" id="cd16917">
    <property type="entry name" value="HATPase_UhpB-NarQ-NarX-like"/>
    <property type="match status" value="1"/>
</dbReference>
<feature type="compositionally biased region" description="Low complexity" evidence="19">
    <location>
        <begin position="685"/>
        <end position="700"/>
    </location>
</feature>